<reference evidence="2" key="1">
    <citation type="submission" date="2019-10" db="EMBL/GenBank/DDBJ databases">
        <title>Malate fermentation in French cider.</title>
        <authorList>
            <person name="Cousin F.J."/>
            <person name="Medina Fernandez S."/>
            <person name="Misery B."/>
            <person name="Laplace J.-M."/>
            <person name="Cretenet M."/>
        </authorList>
    </citation>
    <scope>NUCLEOTIDE SEQUENCE</scope>
    <source>
        <strain evidence="2">UCMA15129</strain>
    </source>
</reference>
<protein>
    <submittedName>
        <fullName evidence="2">Cyclic nucleotide-binding domain-containing protein</fullName>
    </submittedName>
</protein>
<dbReference type="Pfam" id="PF00027">
    <property type="entry name" value="cNMP_binding"/>
    <property type="match status" value="1"/>
</dbReference>
<dbReference type="Proteomes" id="UP001281024">
    <property type="component" value="Unassembled WGS sequence"/>
</dbReference>
<evidence type="ECO:0000259" key="1">
    <source>
        <dbReference type="PROSITE" id="PS50042"/>
    </source>
</evidence>
<organism evidence="2 3">
    <name type="scientific">Oenococcus oeni</name>
    <name type="common">Leuconostoc oenos</name>
    <dbReference type="NCBI Taxonomy" id="1247"/>
    <lineage>
        <taxon>Bacteria</taxon>
        <taxon>Bacillati</taxon>
        <taxon>Bacillota</taxon>
        <taxon>Bacilli</taxon>
        <taxon>Lactobacillales</taxon>
        <taxon>Lactobacillaceae</taxon>
        <taxon>Oenococcus</taxon>
    </lineage>
</organism>
<accession>A0AAJ2UA58</accession>
<dbReference type="Gene3D" id="2.60.120.10">
    <property type="entry name" value="Jelly Rolls"/>
    <property type="match status" value="1"/>
</dbReference>
<feature type="domain" description="Cyclic nucleotide-binding" evidence="1">
    <location>
        <begin position="19"/>
        <end position="139"/>
    </location>
</feature>
<evidence type="ECO:0000313" key="3">
    <source>
        <dbReference type="Proteomes" id="UP001281024"/>
    </source>
</evidence>
<dbReference type="InterPro" id="IPR036388">
    <property type="entry name" value="WH-like_DNA-bd_sf"/>
</dbReference>
<gene>
    <name evidence="2" type="ORF">GA838_01635</name>
</gene>
<dbReference type="GO" id="GO:0005829">
    <property type="term" value="C:cytosol"/>
    <property type="evidence" value="ECO:0007669"/>
    <property type="project" value="TreeGrafter"/>
</dbReference>
<dbReference type="CDD" id="cd00038">
    <property type="entry name" value="CAP_ED"/>
    <property type="match status" value="1"/>
</dbReference>
<dbReference type="GeneID" id="75066329"/>
<sequence>MLFDQVESDILLEIHASEIFKSLSNDQFIFLTKNMKYRTATKKQIIFEQGDTAWRLFFVISGLVQATRIDEDGQEYVNLISAHKLFPLYRLLDKNFYFNYTVEAITNISFVTFQRKDFEQLLRQNNEFALGILKHVSESMNRYEKQLSISLETNASERIRKTISWLFCELGRSNGPENEFIVIPYKIPIFLIAKLSGTTRETASRFINGYINHNHDGVIVTHFHFEKKM</sequence>
<dbReference type="PANTHER" id="PTHR24567:SF74">
    <property type="entry name" value="HTH-TYPE TRANSCRIPTIONAL REGULATOR ARCR"/>
    <property type="match status" value="1"/>
</dbReference>
<dbReference type="InterPro" id="IPR050397">
    <property type="entry name" value="Env_Response_Regulators"/>
</dbReference>
<evidence type="ECO:0000313" key="2">
    <source>
        <dbReference type="EMBL" id="MDV7714484.1"/>
    </source>
</evidence>
<dbReference type="InterPro" id="IPR018490">
    <property type="entry name" value="cNMP-bd_dom_sf"/>
</dbReference>
<dbReference type="PANTHER" id="PTHR24567">
    <property type="entry name" value="CRP FAMILY TRANSCRIPTIONAL REGULATORY PROTEIN"/>
    <property type="match status" value="1"/>
</dbReference>
<dbReference type="SUPFAM" id="SSF51206">
    <property type="entry name" value="cAMP-binding domain-like"/>
    <property type="match status" value="1"/>
</dbReference>
<name>A0AAJ2UA58_OENOE</name>
<dbReference type="Gene3D" id="1.10.10.10">
    <property type="entry name" value="Winged helix-like DNA-binding domain superfamily/Winged helix DNA-binding domain"/>
    <property type="match status" value="1"/>
</dbReference>
<dbReference type="GO" id="GO:0003700">
    <property type="term" value="F:DNA-binding transcription factor activity"/>
    <property type="evidence" value="ECO:0007669"/>
    <property type="project" value="TreeGrafter"/>
</dbReference>
<comment type="caution">
    <text evidence="2">The sequence shown here is derived from an EMBL/GenBank/DDBJ whole genome shotgun (WGS) entry which is preliminary data.</text>
</comment>
<dbReference type="InterPro" id="IPR000595">
    <property type="entry name" value="cNMP-bd_dom"/>
</dbReference>
<dbReference type="InterPro" id="IPR014710">
    <property type="entry name" value="RmlC-like_jellyroll"/>
</dbReference>
<dbReference type="RefSeq" id="WP_002820811.1">
    <property type="nucleotide sequence ID" value="NZ_CP027431.1"/>
</dbReference>
<dbReference type="EMBL" id="WERV01000001">
    <property type="protein sequence ID" value="MDV7714484.1"/>
    <property type="molecule type" value="Genomic_DNA"/>
</dbReference>
<dbReference type="SMART" id="SM00100">
    <property type="entry name" value="cNMP"/>
    <property type="match status" value="1"/>
</dbReference>
<dbReference type="PROSITE" id="PS50042">
    <property type="entry name" value="CNMP_BINDING_3"/>
    <property type="match status" value="1"/>
</dbReference>
<proteinExistence type="predicted"/>
<dbReference type="AlphaFoldDB" id="A0AAJ2UA58"/>